<organism evidence="1 2">
    <name type="scientific">Portunus trituberculatus</name>
    <name type="common">Swimming crab</name>
    <name type="synonym">Neptunus trituberculatus</name>
    <dbReference type="NCBI Taxonomy" id="210409"/>
    <lineage>
        <taxon>Eukaryota</taxon>
        <taxon>Metazoa</taxon>
        <taxon>Ecdysozoa</taxon>
        <taxon>Arthropoda</taxon>
        <taxon>Crustacea</taxon>
        <taxon>Multicrustacea</taxon>
        <taxon>Malacostraca</taxon>
        <taxon>Eumalacostraca</taxon>
        <taxon>Eucarida</taxon>
        <taxon>Decapoda</taxon>
        <taxon>Pleocyemata</taxon>
        <taxon>Brachyura</taxon>
        <taxon>Eubrachyura</taxon>
        <taxon>Portunoidea</taxon>
        <taxon>Portunidae</taxon>
        <taxon>Portuninae</taxon>
        <taxon>Portunus</taxon>
    </lineage>
</organism>
<evidence type="ECO:0000313" key="2">
    <source>
        <dbReference type="Proteomes" id="UP000324222"/>
    </source>
</evidence>
<dbReference type="EMBL" id="VSRR010032268">
    <property type="protein sequence ID" value="MPC71087.1"/>
    <property type="molecule type" value="Genomic_DNA"/>
</dbReference>
<reference evidence="1 2" key="1">
    <citation type="submission" date="2019-05" db="EMBL/GenBank/DDBJ databases">
        <title>Another draft genome of Portunus trituberculatus and its Hox gene families provides insights of decapod evolution.</title>
        <authorList>
            <person name="Jeong J.-H."/>
            <person name="Song I."/>
            <person name="Kim S."/>
            <person name="Choi T."/>
            <person name="Kim D."/>
            <person name="Ryu S."/>
            <person name="Kim W."/>
        </authorList>
    </citation>
    <scope>NUCLEOTIDE SEQUENCE [LARGE SCALE GENOMIC DNA]</scope>
    <source>
        <tissue evidence="1">Muscle</tissue>
    </source>
</reference>
<keyword evidence="2" id="KW-1185">Reference proteome</keyword>
<gene>
    <name evidence="1" type="ORF">E2C01_065356</name>
</gene>
<accession>A0A5B7HPC8</accession>
<name>A0A5B7HPC8_PORTR</name>
<proteinExistence type="predicted"/>
<protein>
    <submittedName>
        <fullName evidence="1">Uncharacterized protein</fullName>
    </submittedName>
</protein>
<dbReference type="Proteomes" id="UP000324222">
    <property type="component" value="Unassembled WGS sequence"/>
</dbReference>
<comment type="caution">
    <text evidence="1">The sequence shown here is derived from an EMBL/GenBank/DDBJ whole genome shotgun (WGS) entry which is preliminary data.</text>
</comment>
<evidence type="ECO:0000313" key="1">
    <source>
        <dbReference type="EMBL" id="MPC71087.1"/>
    </source>
</evidence>
<dbReference type="AlphaFoldDB" id="A0A5B7HPC8"/>
<sequence>MATLNAYLYACLRRLPGMRCHGYMACRDKEAYRHQYFLETLTVRGVLGVRKPRPYTRHATLIIVT</sequence>